<dbReference type="RefSeq" id="WP_167241316.1">
    <property type="nucleotide sequence ID" value="NZ_WHJF01000275.1"/>
</dbReference>
<dbReference type="Proteomes" id="UP000610594">
    <property type="component" value="Unassembled WGS sequence"/>
</dbReference>
<protein>
    <submittedName>
        <fullName evidence="2">Uncharacterized protein</fullName>
    </submittedName>
</protein>
<organism evidence="2 3">
    <name type="scientific">Massilia genomosp. 1</name>
    <dbReference type="NCBI Taxonomy" id="2609280"/>
    <lineage>
        <taxon>Bacteria</taxon>
        <taxon>Pseudomonadati</taxon>
        <taxon>Pseudomonadota</taxon>
        <taxon>Betaproteobacteria</taxon>
        <taxon>Burkholderiales</taxon>
        <taxon>Oxalobacteraceae</taxon>
        <taxon>Telluria group</taxon>
        <taxon>Massilia</taxon>
    </lineage>
</organism>
<evidence type="ECO:0000313" key="3">
    <source>
        <dbReference type="Proteomes" id="UP000610594"/>
    </source>
</evidence>
<dbReference type="EMBL" id="WHJF01000275">
    <property type="protein sequence ID" value="NHZ67100.1"/>
    <property type="molecule type" value="Genomic_DNA"/>
</dbReference>
<proteinExistence type="predicted"/>
<reference evidence="2 3" key="1">
    <citation type="submission" date="2019-10" db="EMBL/GenBank/DDBJ databases">
        <title>Taxonomy of Antarctic Massilia spp.: description of Massilia rubra sp. nov., Massilia aquatica sp. nov., Massilia mucilaginosa sp. nov., Massilia frigida sp. nov. isolated from streams, lakes and regoliths.</title>
        <authorList>
            <person name="Holochova P."/>
            <person name="Sedlacek I."/>
            <person name="Kralova S."/>
            <person name="Maslanova I."/>
            <person name="Busse H.-J."/>
            <person name="Stankova E."/>
            <person name="Vrbovska V."/>
            <person name="Kovarovic V."/>
            <person name="Bartak M."/>
            <person name="Svec P."/>
            <person name="Pantucek R."/>
        </authorList>
    </citation>
    <scope>NUCLEOTIDE SEQUENCE [LARGE SCALE GENOMIC DNA]</scope>
    <source>
        <strain evidence="2 3">CCM 8694</strain>
    </source>
</reference>
<keyword evidence="3" id="KW-1185">Reference proteome</keyword>
<name>A0ABX0N4Y0_9BURK</name>
<comment type="caution">
    <text evidence="2">The sequence shown here is derived from an EMBL/GenBank/DDBJ whole genome shotgun (WGS) entry which is preliminary data.</text>
</comment>
<evidence type="ECO:0000256" key="1">
    <source>
        <dbReference type="SAM" id="MobiDB-lite"/>
    </source>
</evidence>
<gene>
    <name evidence="2" type="ORF">F1735_33400</name>
</gene>
<evidence type="ECO:0000313" key="2">
    <source>
        <dbReference type="EMBL" id="NHZ67100.1"/>
    </source>
</evidence>
<feature type="region of interest" description="Disordered" evidence="1">
    <location>
        <begin position="22"/>
        <end position="43"/>
    </location>
</feature>
<accession>A0ABX0N4Y0</accession>
<sequence length="98" mass="11099">MTPLLAEFISPAACWLRRSPDDRGARYGRRQRPSQHREPGHRLRQCRADANVKLKNFPYTKYGTVDAKVEVLTADAVTDEKMGVLSNHAEIQISYVDG</sequence>